<dbReference type="GO" id="GO:0070897">
    <property type="term" value="P:transcription preinitiation complex assembly"/>
    <property type="evidence" value="ECO:0007669"/>
    <property type="project" value="InterPro"/>
</dbReference>
<keyword evidence="4" id="KW-0479">Metal-binding</keyword>
<evidence type="ECO:0000256" key="2">
    <source>
        <dbReference type="ARBA" id="ARBA00023163"/>
    </source>
</evidence>
<evidence type="ECO:0000259" key="6">
    <source>
        <dbReference type="PROSITE" id="PS51134"/>
    </source>
</evidence>
<dbReference type="Gene3D" id="1.10.472.170">
    <property type="match status" value="1"/>
</dbReference>
<dbReference type="AlphaFoldDB" id="A0A7S3L7P5"/>
<dbReference type="PANTHER" id="PTHR11618">
    <property type="entry name" value="TRANSCRIPTION INITIATION FACTOR IIB-RELATED"/>
    <property type="match status" value="1"/>
</dbReference>
<dbReference type="EMBL" id="HBIM01013483">
    <property type="protein sequence ID" value="CAE0413662.1"/>
    <property type="molecule type" value="Transcribed_RNA"/>
</dbReference>
<feature type="compositionally biased region" description="Basic residues" evidence="5">
    <location>
        <begin position="122"/>
        <end position="131"/>
    </location>
</feature>
<evidence type="ECO:0000256" key="4">
    <source>
        <dbReference type="PROSITE-ProRule" id="PRU00469"/>
    </source>
</evidence>
<keyword evidence="4" id="KW-0863">Zinc-finger</keyword>
<keyword evidence="1" id="KW-0805">Transcription regulation</keyword>
<dbReference type="Pfam" id="PF08271">
    <property type="entry name" value="Zn_Ribbon_TF"/>
    <property type="match status" value="1"/>
</dbReference>
<dbReference type="GO" id="GO:0097550">
    <property type="term" value="C:transcription preinitiation complex"/>
    <property type="evidence" value="ECO:0007669"/>
    <property type="project" value="TreeGrafter"/>
</dbReference>
<feature type="region of interest" description="Disordered" evidence="5">
    <location>
        <begin position="99"/>
        <end position="131"/>
    </location>
</feature>
<dbReference type="GO" id="GO:0017025">
    <property type="term" value="F:TBP-class protein binding"/>
    <property type="evidence" value="ECO:0007669"/>
    <property type="project" value="TreeGrafter"/>
</dbReference>
<proteinExistence type="predicted"/>
<keyword evidence="4" id="KW-0862">Zinc</keyword>
<accession>A0A7S3L7P5</accession>
<evidence type="ECO:0000256" key="1">
    <source>
        <dbReference type="ARBA" id="ARBA00023015"/>
    </source>
</evidence>
<evidence type="ECO:0000256" key="5">
    <source>
        <dbReference type="SAM" id="MobiDB-lite"/>
    </source>
</evidence>
<organism evidence="7">
    <name type="scientific">Amphora coffeiformis</name>
    <dbReference type="NCBI Taxonomy" id="265554"/>
    <lineage>
        <taxon>Eukaryota</taxon>
        <taxon>Sar</taxon>
        <taxon>Stramenopiles</taxon>
        <taxon>Ochrophyta</taxon>
        <taxon>Bacillariophyta</taxon>
        <taxon>Bacillariophyceae</taxon>
        <taxon>Bacillariophycidae</taxon>
        <taxon>Thalassiophysales</taxon>
        <taxon>Catenulaceae</taxon>
        <taxon>Amphora</taxon>
    </lineage>
</organism>
<sequence length="776" mass="84694">MSNYSSAQVAAAVVANVANASSTSSSANNTKNHKGPLPLWEQSETHVDAWVHTTSTLLKTKIPTQAKETQQKLTPETLGAIWKNILQAVSAVRLEEVAAPDATQSGEGNDDNDNDGSPSNKPRIKRRKRVKKKLVDPYNLWVHVKRVKDDTTTATTNPEAMDDDSDIDVPETAGGKLSVLSVGGLLNGMAGIAGGVTKKVTPSDASLGGMKDIPNVDLPLKDLLVLAHAWHRAIQLQVHRDILSSTPRRIQDMLCADLTDQEFSSIRRRIHETVILGKGLHVNDPSDQDPNLATGPSASAHDIEKFKKCNNCGNNDQGEFDVDRKNGDVVCSNCGLVVAESIMHEGSQFRKFEGEVDRNHHGDTPNPLYSNAHNLSTSLSGVTQTSGAGAGGWRSGGGRGGRNYENIIRNAHAYTEMNISQFGKTDRRTRTGYKDQQKKDAFRSMTHTGDALNLHEAVVQRAKELFAGFRDDRELVQQKKGVIAACLCLAFEQLSEAGEQILKAEQGQVVEPAASAENGSELTAAAPSQPSFQYNKRAARRNELHHSNLAGKGGLLLDFASVETKSAKSVVSAASAATSSTNNSPTNGAGDACSTKPVATWDLEDCRKWLTEVPRQIAQGWVDAREKNPHGIPAGSLEDLEGELVMHTFTLIEHLEKEMHAKQENSGRKVVTPRLNDLAKLGINWQHKHERGAVSKSLPQAQKSKRTAGQILIMKTAKKLGSILEDPVVGEAIHKKLREVVDKQDTLKKQKFREEASRQRLMQMKRKPWLQARLQS</sequence>
<keyword evidence="2" id="KW-0804">Transcription</keyword>
<protein>
    <recommendedName>
        <fullName evidence="3">General transcription factor TFIIB</fullName>
    </recommendedName>
</protein>
<dbReference type="SUPFAM" id="SSF57783">
    <property type="entry name" value="Zinc beta-ribbon"/>
    <property type="match status" value="1"/>
</dbReference>
<evidence type="ECO:0000313" key="7">
    <source>
        <dbReference type="EMBL" id="CAE0413662.1"/>
    </source>
</evidence>
<dbReference type="PROSITE" id="PS51134">
    <property type="entry name" value="ZF_TFIIB"/>
    <property type="match status" value="1"/>
</dbReference>
<dbReference type="GO" id="GO:0008270">
    <property type="term" value="F:zinc ion binding"/>
    <property type="evidence" value="ECO:0007669"/>
    <property type="project" value="UniProtKB-KW"/>
</dbReference>
<dbReference type="InterPro" id="IPR000812">
    <property type="entry name" value="TFIIB"/>
</dbReference>
<reference evidence="7" key="1">
    <citation type="submission" date="2021-01" db="EMBL/GenBank/DDBJ databases">
        <authorList>
            <person name="Corre E."/>
            <person name="Pelletier E."/>
            <person name="Niang G."/>
            <person name="Scheremetjew M."/>
            <person name="Finn R."/>
            <person name="Kale V."/>
            <person name="Holt S."/>
            <person name="Cochrane G."/>
            <person name="Meng A."/>
            <person name="Brown T."/>
            <person name="Cohen L."/>
        </authorList>
    </citation>
    <scope>NUCLEOTIDE SEQUENCE</scope>
    <source>
        <strain evidence="7">CCMP127</strain>
    </source>
</reference>
<dbReference type="InterPro" id="IPR013137">
    <property type="entry name" value="Znf_TFIIB"/>
</dbReference>
<dbReference type="GO" id="GO:0005634">
    <property type="term" value="C:nucleus"/>
    <property type="evidence" value="ECO:0007669"/>
    <property type="project" value="TreeGrafter"/>
</dbReference>
<evidence type="ECO:0000256" key="3">
    <source>
        <dbReference type="ARBA" id="ARBA00031706"/>
    </source>
</evidence>
<gene>
    <name evidence="7" type="ORF">ACOF00016_LOCUS10913</name>
</gene>
<name>A0A7S3L7P5_9STRA</name>
<feature type="domain" description="TFIIB-type" evidence="6">
    <location>
        <begin position="304"/>
        <end position="339"/>
    </location>
</feature>
<dbReference type="PANTHER" id="PTHR11618:SF13">
    <property type="entry name" value="TRANSCRIPTION INITIATION FACTOR IIB"/>
    <property type="match status" value="1"/>
</dbReference>